<dbReference type="STRING" id="479431.Namu_5344"/>
<dbReference type="GO" id="GO:0003700">
    <property type="term" value="F:DNA-binding transcription factor activity"/>
    <property type="evidence" value="ECO:0007669"/>
    <property type="project" value="InterPro"/>
</dbReference>
<keyword evidence="3" id="KW-0804">Transcription</keyword>
<accession>C8XDB8</accession>
<dbReference type="PANTHER" id="PTHR30363:SF44">
    <property type="entry name" value="AGA OPERON TRANSCRIPTIONAL REPRESSOR-RELATED"/>
    <property type="match status" value="1"/>
</dbReference>
<reference evidence="6 7" key="2">
    <citation type="journal article" date="2010" name="Stand. Genomic Sci.">
        <title>Complete genome sequence of Nakamurella multipartita type strain (Y-104).</title>
        <authorList>
            <person name="Tice H."/>
            <person name="Mayilraj S."/>
            <person name="Sims D."/>
            <person name="Lapidus A."/>
            <person name="Nolan M."/>
            <person name="Lucas S."/>
            <person name="Glavina Del Rio T."/>
            <person name="Copeland A."/>
            <person name="Cheng J.F."/>
            <person name="Meincke L."/>
            <person name="Bruce D."/>
            <person name="Goodwin L."/>
            <person name="Pitluck S."/>
            <person name="Ivanova N."/>
            <person name="Mavromatis K."/>
            <person name="Ovchinnikova G."/>
            <person name="Pati A."/>
            <person name="Chen A."/>
            <person name="Palaniappan K."/>
            <person name="Land M."/>
            <person name="Hauser L."/>
            <person name="Chang Y.J."/>
            <person name="Jeffries C.D."/>
            <person name="Detter J.C."/>
            <person name="Brettin T."/>
            <person name="Rohde M."/>
            <person name="Goker M."/>
            <person name="Bristow J."/>
            <person name="Eisen J.A."/>
            <person name="Markowitz V."/>
            <person name="Hugenholtz P."/>
            <person name="Kyrpides N.C."/>
            <person name="Klenk H.P."/>
            <person name="Chen F."/>
        </authorList>
    </citation>
    <scope>NUCLEOTIDE SEQUENCE [LARGE SCALE GENOMIC DNA]</scope>
    <source>
        <strain evidence="7">ATCC 700099 / DSM 44233 / CIP 104796 / JCM 9543 / NBRC 105858 / Y-104</strain>
    </source>
</reference>
<reference evidence="7" key="1">
    <citation type="submission" date="2009-09" db="EMBL/GenBank/DDBJ databases">
        <title>The complete genome of Nakamurella multipartita DSM 44233.</title>
        <authorList>
            <consortium name="US DOE Joint Genome Institute (JGI-PGF)"/>
            <person name="Lucas S."/>
            <person name="Copeland A."/>
            <person name="Lapidus A."/>
            <person name="Glavina del Rio T."/>
            <person name="Dalin E."/>
            <person name="Tice H."/>
            <person name="Bruce D."/>
            <person name="Goodwin L."/>
            <person name="Pitluck S."/>
            <person name="Kyrpides N."/>
            <person name="Mavromatis K."/>
            <person name="Ivanova N."/>
            <person name="Ovchinnikova G."/>
            <person name="Sims D."/>
            <person name="Meincke L."/>
            <person name="Brettin T."/>
            <person name="Detter J.C."/>
            <person name="Han C."/>
            <person name="Larimer F."/>
            <person name="Land M."/>
            <person name="Hauser L."/>
            <person name="Markowitz V."/>
            <person name="Cheng J.-F."/>
            <person name="Hugenholtz P."/>
            <person name="Woyke T."/>
            <person name="Wu D."/>
            <person name="Klenk H.-P."/>
            <person name="Eisen J.A."/>
        </authorList>
    </citation>
    <scope>NUCLEOTIDE SEQUENCE [LARGE SCALE GENOMIC DNA]</scope>
    <source>
        <strain evidence="7">ATCC 700099 / DSM 44233 / CIP 104796 / JCM 9543 / NBRC 105858 / Y-104</strain>
    </source>
</reference>
<evidence type="ECO:0000313" key="6">
    <source>
        <dbReference type="EMBL" id="ACV81608.1"/>
    </source>
</evidence>
<evidence type="ECO:0000256" key="2">
    <source>
        <dbReference type="ARBA" id="ARBA00023125"/>
    </source>
</evidence>
<dbReference type="eggNOG" id="COG1349">
    <property type="taxonomic scope" value="Bacteria"/>
</dbReference>
<name>C8XDB8_NAKMY</name>
<gene>
    <name evidence="6" type="ordered locus">Namu_5344</name>
</gene>
<dbReference type="Pfam" id="PF08220">
    <property type="entry name" value="HTH_DeoR"/>
    <property type="match status" value="1"/>
</dbReference>
<feature type="domain" description="HTH deoR-type" evidence="5">
    <location>
        <begin position="17"/>
        <end position="72"/>
    </location>
</feature>
<dbReference type="SUPFAM" id="SSF46785">
    <property type="entry name" value="Winged helix' DNA-binding domain"/>
    <property type="match status" value="1"/>
</dbReference>
<dbReference type="SMART" id="SM01134">
    <property type="entry name" value="DeoRC"/>
    <property type="match status" value="1"/>
</dbReference>
<dbReference type="InterPro" id="IPR036388">
    <property type="entry name" value="WH-like_DNA-bd_sf"/>
</dbReference>
<feature type="region of interest" description="Disordered" evidence="4">
    <location>
        <begin position="270"/>
        <end position="290"/>
    </location>
</feature>
<dbReference type="PANTHER" id="PTHR30363">
    <property type="entry name" value="HTH-TYPE TRANSCRIPTIONAL REGULATOR SRLR-RELATED"/>
    <property type="match status" value="1"/>
</dbReference>
<keyword evidence="7" id="KW-1185">Reference proteome</keyword>
<dbReference type="InterPro" id="IPR037171">
    <property type="entry name" value="NagB/RpiA_transferase-like"/>
</dbReference>
<dbReference type="PRINTS" id="PR00037">
    <property type="entry name" value="HTHLACR"/>
</dbReference>
<feature type="compositionally biased region" description="Acidic residues" evidence="4">
    <location>
        <begin position="274"/>
        <end position="290"/>
    </location>
</feature>
<dbReference type="KEGG" id="nml:Namu_5344"/>
<dbReference type="InterPro" id="IPR036390">
    <property type="entry name" value="WH_DNA-bd_sf"/>
</dbReference>
<evidence type="ECO:0000256" key="4">
    <source>
        <dbReference type="SAM" id="MobiDB-lite"/>
    </source>
</evidence>
<dbReference type="PROSITE" id="PS00894">
    <property type="entry name" value="HTH_DEOR_1"/>
    <property type="match status" value="1"/>
</dbReference>
<dbReference type="InParanoid" id="C8XDB8"/>
<dbReference type="InterPro" id="IPR014036">
    <property type="entry name" value="DeoR-like_C"/>
</dbReference>
<dbReference type="Proteomes" id="UP000002218">
    <property type="component" value="Chromosome"/>
</dbReference>
<dbReference type="Gene3D" id="3.40.50.1360">
    <property type="match status" value="1"/>
</dbReference>
<dbReference type="EMBL" id="CP001737">
    <property type="protein sequence ID" value="ACV81608.1"/>
    <property type="molecule type" value="Genomic_DNA"/>
</dbReference>
<organism evidence="6 7">
    <name type="scientific">Nakamurella multipartita (strain ATCC 700099 / DSM 44233 / CIP 104796 / JCM 9543 / NBRC 105858 / Y-104)</name>
    <name type="common">Microsphaera multipartita</name>
    <dbReference type="NCBI Taxonomy" id="479431"/>
    <lineage>
        <taxon>Bacteria</taxon>
        <taxon>Bacillati</taxon>
        <taxon>Actinomycetota</taxon>
        <taxon>Actinomycetes</taxon>
        <taxon>Nakamurellales</taxon>
        <taxon>Nakamurellaceae</taxon>
        <taxon>Nakamurella</taxon>
    </lineage>
</organism>
<dbReference type="InterPro" id="IPR001034">
    <property type="entry name" value="DeoR_HTH"/>
</dbReference>
<dbReference type="GO" id="GO:0003677">
    <property type="term" value="F:DNA binding"/>
    <property type="evidence" value="ECO:0007669"/>
    <property type="project" value="UniProtKB-KW"/>
</dbReference>
<evidence type="ECO:0000256" key="3">
    <source>
        <dbReference type="ARBA" id="ARBA00023163"/>
    </source>
</evidence>
<dbReference type="AlphaFoldDB" id="C8XDB8"/>
<dbReference type="PROSITE" id="PS51000">
    <property type="entry name" value="HTH_DEOR_2"/>
    <property type="match status" value="1"/>
</dbReference>
<dbReference type="Pfam" id="PF00455">
    <property type="entry name" value="DeoRC"/>
    <property type="match status" value="1"/>
</dbReference>
<evidence type="ECO:0000256" key="1">
    <source>
        <dbReference type="ARBA" id="ARBA00023015"/>
    </source>
</evidence>
<dbReference type="InterPro" id="IPR018356">
    <property type="entry name" value="Tscrpt_reg_HTH_DeoR_CS"/>
</dbReference>
<sequence length="290" mass="31077">MSQHRNVRFGTFGDVLAAMRQAKILEEVRRTGGARVAQLTALLGVSDMTVRRDLETLDRKGLLSKVHGGATAMETASAVEPGFEVTSLREVPEKEAIATRAAELVRPGMAIAITAGSTTWTLARHLGDIANLTVVTNSLKVAEVLHGRQRPDLTVVLTGGLRTPSDGLVGPVAVQAIRSLHVDMVIMGVHGIDERAGLTTPNLLEAETNRALVESARRLVVVADHTKWGVVGLAQIAPLRAVTTLLTDDRLPAHAAEVLSEQVPEVIIIPTSEPEFDPDEDPDEADDTER</sequence>
<keyword evidence="1" id="KW-0805">Transcription regulation</keyword>
<evidence type="ECO:0000259" key="5">
    <source>
        <dbReference type="PROSITE" id="PS51000"/>
    </source>
</evidence>
<dbReference type="InterPro" id="IPR050313">
    <property type="entry name" value="Carb_Metab_HTH_regulators"/>
</dbReference>
<dbReference type="HOGENOM" id="CLU_060699_3_0_11"/>
<dbReference type="SUPFAM" id="SSF100950">
    <property type="entry name" value="NagB/RpiA/CoA transferase-like"/>
    <property type="match status" value="1"/>
</dbReference>
<protein>
    <submittedName>
        <fullName evidence="6">Transcriptional regulator, DeoR family</fullName>
    </submittedName>
</protein>
<keyword evidence="2" id="KW-0238">DNA-binding</keyword>
<proteinExistence type="predicted"/>
<evidence type="ECO:0000313" key="7">
    <source>
        <dbReference type="Proteomes" id="UP000002218"/>
    </source>
</evidence>
<dbReference type="SMART" id="SM00420">
    <property type="entry name" value="HTH_DEOR"/>
    <property type="match status" value="1"/>
</dbReference>
<dbReference type="Gene3D" id="1.10.10.10">
    <property type="entry name" value="Winged helix-like DNA-binding domain superfamily/Winged helix DNA-binding domain"/>
    <property type="match status" value="1"/>
</dbReference>